<accession>A0AAV4DJU7</accession>
<organism evidence="2 3">
    <name type="scientific">Plakobranchus ocellatus</name>
    <dbReference type="NCBI Taxonomy" id="259542"/>
    <lineage>
        <taxon>Eukaryota</taxon>
        <taxon>Metazoa</taxon>
        <taxon>Spiralia</taxon>
        <taxon>Lophotrochozoa</taxon>
        <taxon>Mollusca</taxon>
        <taxon>Gastropoda</taxon>
        <taxon>Heterobranchia</taxon>
        <taxon>Euthyneura</taxon>
        <taxon>Panpulmonata</taxon>
        <taxon>Sacoglossa</taxon>
        <taxon>Placobranchoidea</taxon>
        <taxon>Plakobranchidae</taxon>
        <taxon>Plakobranchus</taxon>
    </lineage>
</organism>
<evidence type="ECO:0000313" key="3">
    <source>
        <dbReference type="Proteomes" id="UP000735302"/>
    </source>
</evidence>
<proteinExistence type="predicted"/>
<gene>
    <name evidence="2" type="ORF">PoB_007082200</name>
</gene>
<feature type="region of interest" description="Disordered" evidence="1">
    <location>
        <begin position="49"/>
        <end position="95"/>
    </location>
</feature>
<dbReference type="Proteomes" id="UP000735302">
    <property type="component" value="Unassembled WGS sequence"/>
</dbReference>
<protein>
    <submittedName>
        <fullName evidence="2">Uncharacterized protein</fullName>
    </submittedName>
</protein>
<feature type="compositionally biased region" description="Basic and acidic residues" evidence="1">
    <location>
        <begin position="82"/>
        <end position="92"/>
    </location>
</feature>
<keyword evidence="3" id="KW-1185">Reference proteome</keyword>
<name>A0AAV4DJU7_9GAST</name>
<reference evidence="2 3" key="1">
    <citation type="journal article" date="2021" name="Elife">
        <title>Chloroplast acquisition without the gene transfer in kleptoplastic sea slugs, Plakobranchus ocellatus.</title>
        <authorList>
            <person name="Maeda T."/>
            <person name="Takahashi S."/>
            <person name="Yoshida T."/>
            <person name="Shimamura S."/>
            <person name="Takaki Y."/>
            <person name="Nagai Y."/>
            <person name="Toyoda A."/>
            <person name="Suzuki Y."/>
            <person name="Arimoto A."/>
            <person name="Ishii H."/>
            <person name="Satoh N."/>
            <person name="Nishiyama T."/>
            <person name="Hasebe M."/>
            <person name="Maruyama T."/>
            <person name="Minagawa J."/>
            <person name="Obokata J."/>
            <person name="Shigenobu S."/>
        </authorList>
    </citation>
    <scope>NUCLEOTIDE SEQUENCE [LARGE SCALE GENOMIC DNA]</scope>
</reference>
<dbReference type="EMBL" id="BLXT01007949">
    <property type="protein sequence ID" value="GFO44317.1"/>
    <property type="molecule type" value="Genomic_DNA"/>
</dbReference>
<sequence length="294" mass="31999">MQNKLLLLANAGGNFKRPPRLLHTSLNRNMPTTTKRTSLAWTIQVPKKTLQKRSQEGGGGWSTSFSQEVSPRQRAATGHSVTGDKVESEGKHQAAKGKAKLTIRCFQVKTPPSATVRDCRRPDTPEAGIHIRACHHPQCPHLTPRVHNSKTFCPLFRAVCTARTLIFACGDENVDRVLKLSSREAPVWSQYQWFDGQIILGFAATASDNHLKLSCSWPPMIVPDPCPSPTLPGGLSACLASVYSRTASGQCPYSARATSGRLTITTGLARAKTKVKPGENNNSLCCAPEMSNRS</sequence>
<evidence type="ECO:0000313" key="2">
    <source>
        <dbReference type="EMBL" id="GFO44317.1"/>
    </source>
</evidence>
<dbReference type="AlphaFoldDB" id="A0AAV4DJU7"/>
<comment type="caution">
    <text evidence="2">The sequence shown here is derived from an EMBL/GenBank/DDBJ whole genome shotgun (WGS) entry which is preliminary data.</text>
</comment>
<evidence type="ECO:0000256" key="1">
    <source>
        <dbReference type="SAM" id="MobiDB-lite"/>
    </source>
</evidence>